<dbReference type="Proteomes" id="UP000279601">
    <property type="component" value="Segment"/>
</dbReference>
<evidence type="ECO:0000256" key="1">
    <source>
        <dbReference type="ARBA" id="ARBA00022723"/>
    </source>
</evidence>
<feature type="domain" description="Zinc finger DksA/TraR C4-type" evidence="5">
    <location>
        <begin position="40"/>
        <end position="70"/>
    </location>
</feature>
<dbReference type="EMBL" id="LT614807">
    <property type="protein sequence ID" value="SCN45788.1"/>
    <property type="molecule type" value="Genomic_DNA"/>
</dbReference>
<dbReference type="SUPFAM" id="SSF57716">
    <property type="entry name" value="Glucocorticoid receptor-like (DNA-binding domain)"/>
    <property type="match status" value="1"/>
</dbReference>
<dbReference type="GO" id="GO:0008270">
    <property type="term" value="F:zinc ion binding"/>
    <property type="evidence" value="ECO:0007669"/>
    <property type="project" value="UniProtKB-KW"/>
</dbReference>
<keyword evidence="2" id="KW-0863">Zinc-finger</keyword>
<keyword evidence="1" id="KW-0479">Metal-binding</keyword>
<dbReference type="Pfam" id="PF01258">
    <property type="entry name" value="zf-dskA_traR"/>
    <property type="match status" value="1"/>
</dbReference>
<keyword evidence="7" id="KW-1185">Reference proteome</keyword>
<evidence type="ECO:0000313" key="6">
    <source>
        <dbReference type="EMBL" id="SCN45788.1"/>
    </source>
</evidence>
<evidence type="ECO:0000313" key="7">
    <source>
        <dbReference type="Proteomes" id="UP000279601"/>
    </source>
</evidence>
<dbReference type="PANTHER" id="PTHR38777:SF1">
    <property type="entry name" value="DNAK SUPPRESSOR PROTEIN"/>
    <property type="match status" value="1"/>
</dbReference>
<dbReference type="Gene3D" id="1.20.120.910">
    <property type="entry name" value="DksA, coiled-coil domain"/>
    <property type="match status" value="1"/>
</dbReference>
<evidence type="ECO:0000259" key="5">
    <source>
        <dbReference type="Pfam" id="PF01258"/>
    </source>
</evidence>
<dbReference type="PANTHER" id="PTHR38777">
    <property type="entry name" value="FELS-2 PROPHAGE PROTEIN"/>
    <property type="match status" value="1"/>
</dbReference>
<reference evidence="7" key="1">
    <citation type="submission" date="2016-09" db="EMBL/GenBank/DDBJ databases">
        <authorList>
            <person name="Kajsik M."/>
        </authorList>
    </citation>
    <scope>NUCLEOTIDE SEQUENCE [LARGE SCALE GENOMIC DNA]</scope>
</reference>
<organism evidence="6 7">
    <name type="scientific">Cronobacter phage Pet-CM3-4</name>
    <dbReference type="NCBI Taxonomy" id="1892569"/>
    <lineage>
        <taxon>Viruses</taxon>
        <taxon>Duplodnaviria</taxon>
        <taxon>Heunggongvirae</taxon>
        <taxon>Uroviricota</taxon>
        <taxon>Caudoviricetes</taxon>
        <taxon>Pantevenvirales</taxon>
        <taxon>Straboviridae</taxon>
        <taxon>Tevenvirinae</taxon>
        <taxon>Karamvirus</taxon>
        <taxon>Karamvirus petcm34</taxon>
    </lineage>
</organism>
<proteinExistence type="predicted"/>
<protein>
    <recommendedName>
        <fullName evidence="5">Zinc finger DksA/TraR C4-type domain-containing protein</fullName>
    </recommendedName>
</protein>
<feature type="zinc finger region" description="dksA C4-type" evidence="4">
    <location>
        <begin position="42"/>
        <end position="66"/>
    </location>
</feature>
<name>A0A1D3RKU9_9CAUD</name>
<evidence type="ECO:0000256" key="2">
    <source>
        <dbReference type="ARBA" id="ARBA00022771"/>
    </source>
</evidence>
<dbReference type="RefSeq" id="YP_010091710.1">
    <property type="nucleotide sequence ID" value="NC_055726.1"/>
</dbReference>
<dbReference type="InterPro" id="IPR000962">
    <property type="entry name" value="Znf_DskA_TraR"/>
</dbReference>
<dbReference type="PROSITE" id="PS51128">
    <property type="entry name" value="ZF_DKSA_2"/>
    <property type="match status" value="1"/>
</dbReference>
<evidence type="ECO:0000256" key="4">
    <source>
        <dbReference type="PROSITE-ProRule" id="PRU00510"/>
    </source>
</evidence>
<keyword evidence="3" id="KW-0862">Zinc</keyword>
<dbReference type="GO" id="GO:1900378">
    <property type="term" value="P:positive regulation of secondary metabolite biosynthetic process"/>
    <property type="evidence" value="ECO:0007669"/>
    <property type="project" value="TreeGrafter"/>
</dbReference>
<dbReference type="KEGG" id="vg:65109242"/>
<accession>A0A1D3RKU9</accession>
<evidence type="ECO:0000256" key="3">
    <source>
        <dbReference type="ARBA" id="ARBA00022833"/>
    </source>
</evidence>
<sequence>MASGWGPSDDGFAAIEATVSDGIEWARLELIKSQNRESEKYCEDCDGEIPEARRKAQKGCTRCVACQSSHDTIVKASYNRRGSKDSQLR</sequence>
<dbReference type="GeneID" id="65109242"/>